<evidence type="ECO:0000313" key="2">
    <source>
        <dbReference type="Proteomes" id="UP001231649"/>
    </source>
</evidence>
<protein>
    <submittedName>
        <fullName evidence="1">Uncharacterized protein</fullName>
    </submittedName>
</protein>
<dbReference type="Proteomes" id="UP001231649">
    <property type="component" value="Chromosome 29"/>
</dbReference>
<gene>
    <name evidence="1" type="ORF">PYW08_011097</name>
</gene>
<organism evidence="1 2">
    <name type="scientific">Mythimna loreyi</name>
    <dbReference type="NCBI Taxonomy" id="667449"/>
    <lineage>
        <taxon>Eukaryota</taxon>
        <taxon>Metazoa</taxon>
        <taxon>Ecdysozoa</taxon>
        <taxon>Arthropoda</taxon>
        <taxon>Hexapoda</taxon>
        <taxon>Insecta</taxon>
        <taxon>Pterygota</taxon>
        <taxon>Neoptera</taxon>
        <taxon>Endopterygota</taxon>
        <taxon>Lepidoptera</taxon>
        <taxon>Glossata</taxon>
        <taxon>Ditrysia</taxon>
        <taxon>Noctuoidea</taxon>
        <taxon>Noctuidae</taxon>
        <taxon>Noctuinae</taxon>
        <taxon>Hadenini</taxon>
        <taxon>Mythimna</taxon>
    </lineage>
</organism>
<proteinExistence type="predicted"/>
<keyword evidence="2" id="KW-1185">Reference proteome</keyword>
<name>A0ACC2Q7E8_9NEOP</name>
<accession>A0ACC2Q7E8</accession>
<comment type="caution">
    <text evidence="1">The sequence shown here is derived from an EMBL/GenBank/DDBJ whole genome shotgun (WGS) entry which is preliminary data.</text>
</comment>
<dbReference type="EMBL" id="CM056805">
    <property type="protein sequence ID" value="KAJ8706963.1"/>
    <property type="molecule type" value="Genomic_DNA"/>
</dbReference>
<evidence type="ECO:0000313" key="1">
    <source>
        <dbReference type="EMBL" id="KAJ8706963.1"/>
    </source>
</evidence>
<reference evidence="1" key="1">
    <citation type="submission" date="2023-03" db="EMBL/GenBank/DDBJ databases">
        <title>Chromosome-level genomes of two armyworms, Mythimna separata and Mythimna loreyi, provide insights into the biosynthesis and reception of sex pheromones.</title>
        <authorList>
            <person name="Zhao H."/>
        </authorList>
    </citation>
    <scope>NUCLEOTIDE SEQUENCE</scope>
    <source>
        <strain evidence="1">BeijingLab</strain>
    </source>
</reference>
<sequence length="131" mass="15349">MRDSSSCQQTERIKQGRRHLEPWVNVKVLHQGLGTKAIKELGWFLVSKSLTLTREISFDDFCLPQKTCTRDRIFQFIFFITRPKTRLPLLNVYCDNNNNNITINNTALRQSYDSRNTVAIFSNIKSDSFWT</sequence>